<keyword evidence="2" id="KW-1185">Reference proteome</keyword>
<dbReference type="Proteomes" id="UP000033618">
    <property type="component" value="Unassembled WGS sequence"/>
</dbReference>
<comment type="caution">
    <text evidence="1">The sequence shown here is derived from an EMBL/GenBank/DDBJ whole genome shotgun (WGS) entry which is preliminary data.</text>
</comment>
<dbReference type="RefSeq" id="WP_046152495.1">
    <property type="nucleotide sequence ID" value="NZ_CADFGU010000003.1"/>
</dbReference>
<reference evidence="1 2" key="1">
    <citation type="submission" date="2015-03" db="EMBL/GenBank/DDBJ databases">
        <title>Draft Genome Sequence of Burkholderia andropogonis type strain ICMP2807, isolated from Sorghum bicolor.</title>
        <authorList>
            <person name="Lopes-Santos L."/>
            <person name="Castro D.B."/>
            <person name="Ottoboni L.M."/>
            <person name="Park D."/>
            <person name="Weirc B.S."/>
            <person name="Destefano S.A."/>
        </authorList>
    </citation>
    <scope>NUCLEOTIDE SEQUENCE [LARGE SCALE GENOMIC DNA]</scope>
    <source>
        <strain evidence="1 2">ICMP2807</strain>
    </source>
</reference>
<dbReference type="STRING" id="28092.WM40_06445"/>
<dbReference type="PATRIC" id="fig|28092.6.peg.1528"/>
<protein>
    <submittedName>
        <fullName evidence="1">Uncharacterized protein</fullName>
    </submittedName>
</protein>
<dbReference type="AlphaFoldDB" id="A0A0F5K2S6"/>
<gene>
    <name evidence="1" type="ORF">WM40_06445</name>
</gene>
<evidence type="ECO:0000313" key="1">
    <source>
        <dbReference type="EMBL" id="KKB64164.1"/>
    </source>
</evidence>
<evidence type="ECO:0000313" key="2">
    <source>
        <dbReference type="Proteomes" id="UP000033618"/>
    </source>
</evidence>
<sequence>MHLSSKTNSERHFLPTVPITPFDAYVVEVVVEEHEGDKKRAQLKKVFGSSMGARVRHATLFPIHIHFTFDIPAAGMKSTLQALMTLIPNATINQIYPREFEYSPRRKK</sequence>
<proteinExistence type="predicted"/>
<organism evidence="1 2">
    <name type="scientific">Robbsia andropogonis</name>
    <dbReference type="NCBI Taxonomy" id="28092"/>
    <lineage>
        <taxon>Bacteria</taxon>
        <taxon>Pseudomonadati</taxon>
        <taxon>Pseudomonadota</taxon>
        <taxon>Betaproteobacteria</taxon>
        <taxon>Burkholderiales</taxon>
        <taxon>Burkholderiaceae</taxon>
        <taxon>Robbsia</taxon>
    </lineage>
</organism>
<dbReference type="EMBL" id="LAQU01000005">
    <property type="protein sequence ID" value="KKB64164.1"/>
    <property type="molecule type" value="Genomic_DNA"/>
</dbReference>
<accession>A0A0F5K2S6</accession>
<name>A0A0F5K2S6_9BURK</name>